<dbReference type="RefSeq" id="WP_138003127.1">
    <property type="nucleotide sequence ID" value="NZ_QGQD01000067.1"/>
</dbReference>
<name>A0A4U8Q4E8_9FIRM</name>
<feature type="domain" description="KAP NTPase" evidence="1">
    <location>
        <begin position="17"/>
        <end position="328"/>
    </location>
</feature>
<dbReference type="Proteomes" id="UP000306509">
    <property type="component" value="Unassembled WGS sequence"/>
</dbReference>
<organism evidence="2 3">
    <name type="scientific">Robinsoniella peoriensis</name>
    <dbReference type="NCBI Taxonomy" id="180332"/>
    <lineage>
        <taxon>Bacteria</taxon>
        <taxon>Bacillati</taxon>
        <taxon>Bacillota</taxon>
        <taxon>Clostridia</taxon>
        <taxon>Lachnospirales</taxon>
        <taxon>Lachnospiraceae</taxon>
        <taxon>Robinsoniella</taxon>
    </lineage>
</organism>
<accession>A0A4U8Q4E8</accession>
<dbReference type="InterPro" id="IPR011646">
    <property type="entry name" value="KAP_P-loop"/>
</dbReference>
<dbReference type="Gene3D" id="3.40.50.300">
    <property type="entry name" value="P-loop containing nucleotide triphosphate hydrolases"/>
    <property type="match status" value="1"/>
</dbReference>
<dbReference type="SUPFAM" id="SSF52540">
    <property type="entry name" value="P-loop containing nucleoside triphosphate hydrolases"/>
    <property type="match status" value="1"/>
</dbReference>
<evidence type="ECO:0000259" key="1">
    <source>
        <dbReference type="Pfam" id="PF07693"/>
    </source>
</evidence>
<keyword evidence="3" id="KW-1185">Reference proteome</keyword>
<dbReference type="EMBL" id="QGQD01000067">
    <property type="protein sequence ID" value="TLC99650.1"/>
    <property type="molecule type" value="Genomic_DNA"/>
</dbReference>
<dbReference type="AlphaFoldDB" id="A0A4U8Q4E8"/>
<dbReference type="Pfam" id="PF07693">
    <property type="entry name" value="KAP_NTPase"/>
    <property type="match status" value="1"/>
</dbReference>
<gene>
    <name evidence="2" type="ORF">DSM106044_03442</name>
</gene>
<proteinExistence type="predicted"/>
<evidence type="ECO:0000313" key="2">
    <source>
        <dbReference type="EMBL" id="TLC99650.1"/>
    </source>
</evidence>
<protein>
    <submittedName>
        <fullName evidence="2">Putative P-loop ATPase</fullName>
    </submittedName>
</protein>
<comment type="caution">
    <text evidence="2">The sequence shown here is derived from an EMBL/GenBank/DDBJ whole genome shotgun (WGS) entry which is preliminary data.</text>
</comment>
<evidence type="ECO:0000313" key="3">
    <source>
        <dbReference type="Proteomes" id="UP000306509"/>
    </source>
</evidence>
<dbReference type="InterPro" id="IPR027417">
    <property type="entry name" value="P-loop_NTPase"/>
</dbReference>
<reference evidence="2 3" key="1">
    <citation type="journal article" date="2019" name="Anaerobe">
        <title>Detection of Robinsoniella peoriensis in multiple bone samples of a trauma patient.</title>
        <authorList>
            <person name="Schrottner P."/>
            <person name="Hartwich K."/>
            <person name="Bunk B."/>
            <person name="Schober I."/>
            <person name="Helbig S."/>
            <person name="Rudolph W.W."/>
            <person name="Gunzer F."/>
        </authorList>
    </citation>
    <scope>NUCLEOTIDE SEQUENCE [LARGE SCALE GENOMIC DNA]</scope>
    <source>
        <strain evidence="2 3">DSM 106044</strain>
    </source>
</reference>
<sequence>MKQLFFERDDKLGRLEYAKFLKTIILNSDQYKRDLLTNAYTIAVDSPWGTGKSYFFNMFMNYCRGYEGQNYSRDGNLDSMKIVYYNAWENDFWDNPFEPIMNIILEEGLLAEQMEMENDEDAVNSFVSVVKKVGYGFAKTQVKKYIGEEAADIVDGGVKSLKKHLFVENNLFKEFRDFRDSIRKLKKMLSKYISCSNKKLVLIVDELDRCKPLFAIQTLEIIKHLFDVKNMVFVFAVDITQLSCSIRTVYGQDMDSTGYLCRFFDYISKIPKQDNIKIIKRHINNMKWINQHENKDKYATKMDIFFTDIQAYYNLTLRDLDTILKSYSIMCDEFLDKYYIIAAHYIYIFFMTMKFKQLEVYNAIFDKQSKEDCLKENAVVNTKLKEYKEISNVLNMRNNIIADLKLNRVGDVNYIYTNFEILEVKNDKIFFRCNQGNHNFNVDKETCLSSLLFEPDLRRYESIKGLKYGDYIYQKLEMFNFVSMEI</sequence>